<accession>X6N8T5</accession>
<organism evidence="2 3">
    <name type="scientific">Reticulomyxa filosa</name>
    <dbReference type="NCBI Taxonomy" id="46433"/>
    <lineage>
        <taxon>Eukaryota</taxon>
        <taxon>Sar</taxon>
        <taxon>Rhizaria</taxon>
        <taxon>Retaria</taxon>
        <taxon>Foraminifera</taxon>
        <taxon>Monothalamids</taxon>
        <taxon>Reticulomyxidae</taxon>
        <taxon>Reticulomyxa</taxon>
    </lineage>
</organism>
<evidence type="ECO:0000313" key="3">
    <source>
        <dbReference type="Proteomes" id="UP000023152"/>
    </source>
</evidence>
<dbReference type="AlphaFoldDB" id="X6N8T5"/>
<name>X6N8T5_RETFI</name>
<dbReference type="EMBL" id="ASPP01010843">
    <property type="protein sequence ID" value="ETO22313.1"/>
    <property type="molecule type" value="Genomic_DNA"/>
</dbReference>
<proteinExistence type="predicted"/>
<dbReference type="Proteomes" id="UP000023152">
    <property type="component" value="Unassembled WGS sequence"/>
</dbReference>
<evidence type="ECO:0000256" key="1">
    <source>
        <dbReference type="SAM" id="MobiDB-lite"/>
    </source>
</evidence>
<comment type="caution">
    <text evidence="2">The sequence shown here is derived from an EMBL/GenBank/DDBJ whole genome shotgun (WGS) entry which is preliminary data.</text>
</comment>
<sequence>TNIEKVLRVWDTYYTFPPYFTKELRDIVTGIKDLEKERQEKDRQMKEQKEKEEKLRRQKQQEMKQKNIQLLASKIAADVAPEMRAGANLEHMMNDSRFANANEKHLSGNDAFESAVPDIAPVFQRLAEQQKQKQMQQQMIQPNININITTTISSSSSSSSTAAVNATAMPTPIMTAPLSSSTSSTLTLPATSSSSNTISSPVFSSIVSHHPHQMISQQSTFGSLRPGVGGPMINGVPPSMSTFQASANPVYGVPSIATQNTRFQPPMLSQMYAPRPPAMHGQVTYAPHPPITGYILTGVTPMQLPPAQHQQPSPYSHIIPPSRGMPKQNKTKQKASKQIKLTSFFYFLFFMC</sequence>
<reference evidence="2 3" key="1">
    <citation type="journal article" date="2013" name="Curr. Biol.">
        <title>The Genome of the Foraminiferan Reticulomyxa filosa.</title>
        <authorList>
            <person name="Glockner G."/>
            <person name="Hulsmann N."/>
            <person name="Schleicher M."/>
            <person name="Noegel A.A."/>
            <person name="Eichinger L."/>
            <person name="Gallinger C."/>
            <person name="Pawlowski J."/>
            <person name="Sierra R."/>
            <person name="Euteneuer U."/>
            <person name="Pillet L."/>
            <person name="Moustafa A."/>
            <person name="Platzer M."/>
            <person name="Groth M."/>
            <person name="Szafranski K."/>
            <person name="Schliwa M."/>
        </authorList>
    </citation>
    <scope>NUCLEOTIDE SEQUENCE [LARGE SCALE GENOMIC DNA]</scope>
</reference>
<protein>
    <submittedName>
        <fullName evidence="2">RhoGAP domain-containing protein</fullName>
    </submittedName>
</protein>
<feature type="non-terminal residue" evidence="2">
    <location>
        <position position="1"/>
    </location>
</feature>
<feature type="region of interest" description="Disordered" evidence="1">
    <location>
        <begin position="38"/>
        <end position="62"/>
    </location>
</feature>
<evidence type="ECO:0000313" key="2">
    <source>
        <dbReference type="EMBL" id="ETO22313.1"/>
    </source>
</evidence>
<keyword evidence="3" id="KW-1185">Reference proteome</keyword>
<gene>
    <name evidence="2" type="ORF">RFI_14885</name>
</gene>